<evidence type="ECO:0008006" key="4">
    <source>
        <dbReference type="Google" id="ProtNLM"/>
    </source>
</evidence>
<dbReference type="Pfam" id="PF11660">
    <property type="entry name" value="DUF3262"/>
    <property type="match status" value="1"/>
</dbReference>
<keyword evidence="1" id="KW-0472">Membrane</keyword>
<protein>
    <recommendedName>
        <fullName evidence="4">TIGR03758 family integrating conjugative element protein</fullName>
    </recommendedName>
</protein>
<dbReference type="OrthoDB" id="6371660at2"/>
<feature type="transmembrane region" description="Helical" evidence="1">
    <location>
        <begin position="12"/>
        <end position="39"/>
    </location>
</feature>
<gene>
    <name evidence="2" type="ORF">C0068_16640</name>
</gene>
<feature type="transmembrane region" description="Helical" evidence="1">
    <location>
        <begin position="59"/>
        <end position="77"/>
    </location>
</feature>
<keyword evidence="1" id="KW-0812">Transmembrane</keyword>
<dbReference type="AlphaFoldDB" id="A0A2S4HC46"/>
<evidence type="ECO:0000313" key="2">
    <source>
        <dbReference type="EMBL" id="POP51563.1"/>
    </source>
</evidence>
<dbReference type="Proteomes" id="UP000237222">
    <property type="component" value="Unassembled WGS sequence"/>
</dbReference>
<sequence>MTPEIQWFNDGAAGFLTASSLMLAIQLIGCSLAISYVAWVCVASYNDWGNQEISGSEMFVTWFRCIASLMVLLYLFTT</sequence>
<evidence type="ECO:0000313" key="3">
    <source>
        <dbReference type="Proteomes" id="UP000237222"/>
    </source>
</evidence>
<dbReference type="RefSeq" id="WP_103685605.1">
    <property type="nucleotide sequence ID" value="NZ_PQGG01000038.1"/>
</dbReference>
<accession>A0A2S4HC46</accession>
<organism evidence="2 3">
    <name type="scientific">Zhongshania marina</name>
    <dbReference type="NCBI Taxonomy" id="2304603"/>
    <lineage>
        <taxon>Bacteria</taxon>
        <taxon>Pseudomonadati</taxon>
        <taxon>Pseudomonadota</taxon>
        <taxon>Gammaproteobacteria</taxon>
        <taxon>Cellvibrionales</taxon>
        <taxon>Spongiibacteraceae</taxon>
        <taxon>Zhongshania</taxon>
    </lineage>
</organism>
<name>A0A2S4HC46_9GAMM</name>
<keyword evidence="1" id="KW-1133">Transmembrane helix</keyword>
<reference evidence="2 3" key="1">
    <citation type="submission" date="2018-01" db="EMBL/GenBank/DDBJ databases">
        <authorList>
            <person name="Yu X.-D."/>
        </authorList>
    </citation>
    <scope>NUCLEOTIDE SEQUENCE [LARGE SCALE GENOMIC DNA]</scope>
    <source>
        <strain evidence="2 3">ZX-21</strain>
    </source>
</reference>
<dbReference type="EMBL" id="PQGG01000038">
    <property type="protein sequence ID" value="POP51563.1"/>
    <property type="molecule type" value="Genomic_DNA"/>
</dbReference>
<comment type="caution">
    <text evidence="2">The sequence shown here is derived from an EMBL/GenBank/DDBJ whole genome shotgun (WGS) entry which is preliminary data.</text>
</comment>
<evidence type="ECO:0000256" key="1">
    <source>
        <dbReference type="SAM" id="Phobius"/>
    </source>
</evidence>
<dbReference type="InterPro" id="IPR021676">
    <property type="entry name" value="DUF3262"/>
</dbReference>
<proteinExistence type="predicted"/>